<evidence type="ECO:0000256" key="1">
    <source>
        <dbReference type="SAM" id="MobiDB-lite"/>
    </source>
</evidence>
<dbReference type="KEGG" id="dpl:KGM_202803"/>
<dbReference type="GO" id="GO:0000387">
    <property type="term" value="P:spliceosomal snRNP assembly"/>
    <property type="evidence" value="ECO:0007669"/>
    <property type="project" value="InterPro"/>
</dbReference>
<feature type="region of interest" description="Disordered" evidence="1">
    <location>
        <begin position="50"/>
        <end position="91"/>
    </location>
</feature>
<feature type="compositionally biased region" description="Acidic residues" evidence="1">
    <location>
        <begin position="78"/>
        <end position="90"/>
    </location>
</feature>
<dbReference type="GO" id="GO:0032797">
    <property type="term" value="C:SMN complex"/>
    <property type="evidence" value="ECO:0007669"/>
    <property type="project" value="InterPro"/>
</dbReference>
<dbReference type="Proteomes" id="UP000007151">
    <property type="component" value="Unassembled WGS sequence"/>
</dbReference>
<feature type="compositionally biased region" description="Basic and acidic residues" evidence="1">
    <location>
        <begin position="110"/>
        <end position="120"/>
    </location>
</feature>
<sequence>MSSWAENFTFAATWQLKQQVAFWKARAKALEYENGVLHDVIRRNQCVVKSNTCSDDDDESSSENNQSDHEDAQTDNGLVEDNEEEEDNFEVSEQFITFLTANAKYKEDAKRERERLKAQSEAENQENITEETQESAQENMERMRNLYGDKWQRISALEMSLLTNFIQESDQNKPSYWPNIPFNFNMS</sequence>
<dbReference type="PANTHER" id="PTHR16238">
    <property type="entry name" value="GEM-ASSOCIATED PROTEIN 8"/>
    <property type="match status" value="1"/>
</dbReference>
<dbReference type="EMBL" id="AGBW02008401">
    <property type="protein sequence ID" value="OWR53474.1"/>
    <property type="molecule type" value="Genomic_DNA"/>
</dbReference>
<keyword evidence="3" id="KW-1185">Reference proteome</keyword>
<accession>A0A212FIA9</accession>
<dbReference type="AlphaFoldDB" id="A0A212FIA9"/>
<gene>
    <name evidence="2" type="ORF">KGM_202803</name>
</gene>
<dbReference type="InterPro" id="IPR034754">
    <property type="entry name" value="GEMIN8"/>
</dbReference>
<dbReference type="eggNOG" id="ENOG502SF89">
    <property type="taxonomic scope" value="Eukaryota"/>
</dbReference>
<evidence type="ECO:0000313" key="2">
    <source>
        <dbReference type="EMBL" id="OWR53474.1"/>
    </source>
</evidence>
<organism evidence="2 3">
    <name type="scientific">Danaus plexippus plexippus</name>
    <dbReference type="NCBI Taxonomy" id="278856"/>
    <lineage>
        <taxon>Eukaryota</taxon>
        <taxon>Metazoa</taxon>
        <taxon>Ecdysozoa</taxon>
        <taxon>Arthropoda</taxon>
        <taxon>Hexapoda</taxon>
        <taxon>Insecta</taxon>
        <taxon>Pterygota</taxon>
        <taxon>Neoptera</taxon>
        <taxon>Endopterygota</taxon>
        <taxon>Lepidoptera</taxon>
        <taxon>Glossata</taxon>
        <taxon>Ditrysia</taxon>
        <taxon>Papilionoidea</taxon>
        <taxon>Nymphalidae</taxon>
        <taxon>Danainae</taxon>
        <taxon>Danaini</taxon>
        <taxon>Danaina</taxon>
        <taxon>Danaus</taxon>
        <taxon>Danaus</taxon>
    </lineage>
</organism>
<comment type="caution">
    <text evidence="2">The sequence shown here is derived from an EMBL/GenBank/DDBJ whole genome shotgun (WGS) entry which is preliminary data.</text>
</comment>
<dbReference type="PANTHER" id="PTHR16238:SF7">
    <property type="entry name" value="GEM-ASSOCIATED PROTEIN 8"/>
    <property type="match status" value="1"/>
</dbReference>
<name>A0A212FIA9_DANPL</name>
<dbReference type="OrthoDB" id="5989213at2759"/>
<evidence type="ECO:0000313" key="3">
    <source>
        <dbReference type="Proteomes" id="UP000007151"/>
    </source>
</evidence>
<dbReference type="STRING" id="278856.A0A212FIA9"/>
<protein>
    <submittedName>
        <fullName evidence="2">Gem-associated protein 8</fullName>
    </submittedName>
</protein>
<proteinExistence type="predicted"/>
<feature type="region of interest" description="Disordered" evidence="1">
    <location>
        <begin position="110"/>
        <end position="134"/>
    </location>
</feature>
<reference evidence="2 3" key="1">
    <citation type="journal article" date="2011" name="Cell">
        <title>The monarch butterfly genome yields insights into long-distance migration.</title>
        <authorList>
            <person name="Zhan S."/>
            <person name="Merlin C."/>
            <person name="Boore J.L."/>
            <person name="Reppert S.M."/>
        </authorList>
    </citation>
    <scope>NUCLEOTIDE SEQUENCE [LARGE SCALE GENOMIC DNA]</scope>
    <source>
        <strain evidence="2">F-2</strain>
    </source>
</reference>